<feature type="transmembrane region" description="Helical" evidence="7">
    <location>
        <begin position="31"/>
        <end position="49"/>
    </location>
</feature>
<sequence length="613" mass="66700">MDFFENGQQIFLAILMVVVFVAFVKEWLSAELVAIGGLVACVFSGVLSVTPGAENNALQVFAHPAPITVACMFILSAALDRTGVIESLGNWFERVAGKSPMRMLVVMLVLVSSLSGFVNNTPVVVVFMPIVLGICRRKNYKASRFLIPLSYAAVVGGTVTVIGTSTNLVAAGIANKVMDPFTMFEITPLGITFVVITFIYLVTIGRKLLPDRTTLAALIDNETSREFITHAFVKEDSPLSGQLFPESDLAGLKKARVIEVRRDGIRLQDPLPQIRFEAGDEIVFKGDIQALMGIKDKADVDVRGEEKLGLEDIRTESAVLMEGILGPESSLAGKNLKELNFRQRFGVLILAVHRKGENLRERFEDERLRFGDTLLVQGPAEKMRRLFQQKDFINLSEPKHQVSRTHKAPFVLLALAAFIVIGALGGNFGIPAVPTVLLAMCCAFGVLVTRCLDPHEAFQAIEWKVVFMICGMLGLGMAMSQSGLAENTAKAVVGMVDSIGFVDAGLKPYIMLAAFYLLSNILTEMISNNAVAALLTPLAIFVGLQMGVDARPFVVSVMFGASASFSTPIGYQTNTFVYGAGGYKFGDFFKVGFPLSIILWLTASILIPMLWPF</sequence>
<evidence type="ECO:0000313" key="10">
    <source>
        <dbReference type="Proteomes" id="UP001597389"/>
    </source>
</evidence>
<feature type="transmembrane region" description="Helical" evidence="7">
    <location>
        <begin position="553"/>
        <end position="571"/>
    </location>
</feature>
<feature type="domain" description="RCK C-terminal" evidence="8">
    <location>
        <begin position="308"/>
        <end position="392"/>
    </location>
</feature>
<evidence type="ECO:0000256" key="5">
    <source>
        <dbReference type="ARBA" id="ARBA00022989"/>
    </source>
</evidence>
<dbReference type="Gene3D" id="3.30.70.1450">
    <property type="entry name" value="Regulator of K+ conductance, C-terminal domain"/>
    <property type="match status" value="2"/>
</dbReference>
<keyword evidence="4" id="KW-0677">Repeat</keyword>
<organism evidence="9 10">
    <name type="scientific">Rubritalea tangerina</name>
    <dbReference type="NCBI Taxonomy" id="430798"/>
    <lineage>
        <taxon>Bacteria</taxon>
        <taxon>Pseudomonadati</taxon>
        <taxon>Verrucomicrobiota</taxon>
        <taxon>Verrucomicrobiia</taxon>
        <taxon>Verrucomicrobiales</taxon>
        <taxon>Rubritaleaceae</taxon>
        <taxon>Rubritalea</taxon>
    </lineage>
</organism>
<keyword evidence="5 7" id="KW-1133">Transmembrane helix</keyword>
<dbReference type="EMBL" id="JBHUJB010000049">
    <property type="protein sequence ID" value="MFD2159657.1"/>
    <property type="molecule type" value="Genomic_DNA"/>
</dbReference>
<feature type="transmembrane region" description="Helical" evidence="7">
    <location>
        <begin position="408"/>
        <end position="426"/>
    </location>
</feature>
<evidence type="ECO:0000256" key="7">
    <source>
        <dbReference type="SAM" id="Phobius"/>
    </source>
</evidence>
<dbReference type="PANTHER" id="PTHR43652">
    <property type="entry name" value="BASIC AMINO ACID ANTIPORTER YFCC-RELATED"/>
    <property type="match status" value="1"/>
</dbReference>
<evidence type="ECO:0000259" key="8">
    <source>
        <dbReference type="PROSITE" id="PS51202"/>
    </source>
</evidence>
<feature type="transmembrane region" description="Helical" evidence="7">
    <location>
        <begin position="461"/>
        <end position="479"/>
    </location>
</feature>
<keyword evidence="3 7" id="KW-0812">Transmembrane</keyword>
<dbReference type="Pfam" id="PF02080">
    <property type="entry name" value="TrkA_C"/>
    <property type="match status" value="2"/>
</dbReference>
<keyword evidence="2" id="KW-0813">Transport</keyword>
<dbReference type="InterPro" id="IPR006037">
    <property type="entry name" value="RCK_C"/>
</dbReference>
<dbReference type="PANTHER" id="PTHR43652:SF2">
    <property type="entry name" value="BASIC AMINO ACID ANTIPORTER YFCC-RELATED"/>
    <property type="match status" value="1"/>
</dbReference>
<feature type="transmembrane region" description="Helical" evidence="7">
    <location>
        <begin position="61"/>
        <end position="79"/>
    </location>
</feature>
<evidence type="ECO:0000256" key="4">
    <source>
        <dbReference type="ARBA" id="ARBA00022737"/>
    </source>
</evidence>
<dbReference type="SUPFAM" id="SSF116726">
    <property type="entry name" value="TrkA C-terminal domain-like"/>
    <property type="match status" value="2"/>
</dbReference>
<dbReference type="PROSITE" id="PS51202">
    <property type="entry name" value="RCK_C"/>
    <property type="match status" value="2"/>
</dbReference>
<evidence type="ECO:0000313" key="9">
    <source>
        <dbReference type="EMBL" id="MFD2159657.1"/>
    </source>
</evidence>
<proteinExistence type="predicted"/>
<feature type="transmembrane region" description="Helical" evidence="7">
    <location>
        <begin position="530"/>
        <end position="547"/>
    </location>
</feature>
<dbReference type="Pfam" id="PF03600">
    <property type="entry name" value="CitMHS"/>
    <property type="match status" value="1"/>
</dbReference>
<feature type="transmembrane region" description="Helical" evidence="7">
    <location>
        <begin position="432"/>
        <end position="449"/>
    </location>
</feature>
<dbReference type="RefSeq" id="WP_377089552.1">
    <property type="nucleotide sequence ID" value="NZ_JBHSJL010000014.1"/>
</dbReference>
<accession>A0ABW4ZDF0</accession>
<comment type="subcellular location">
    <subcellularLocation>
        <location evidence="1">Membrane</location>
        <topology evidence="1">Multi-pass membrane protein</topology>
    </subcellularLocation>
</comment>
<protein>
    <submittedName>
        <fullName evidence="9">SLC13 family permease</fullName>
    </submittedName>
</protein>
<feature type="transmembrane region" description="Helical" evidence="7">
    <location>
        <begin position="499"/>
        <end position="518"/>
    </location>
</feature>
<reference evidence="10" key="1">
    <citation type="journal article" date="2019" name="Int. J. Syst. Evol. Microbiol.">
        <title>The Global Catalogue of Microorganisms (GCM) 10K type strain sequencing project: providing services to taxonomists for standard genome sequencing and annotation.</title>
        <authorList>
            <consortium name="The Broad Institute Genomics Platform"/>
            <consortium name="The Broad Institute Genome Sequencing Center for Infectious Disease"/>
            <person name="Wu L."/>
            <person name="Ma J."/>
        </authorList>
    </citation>
    <scope>NUCLEOTIDE SEQUENCE [LARGE SCALE GENOMIC DNA]</scope>
    <source>
        <strain evidence="10">CCUG 57942</strain>
    </source>
</reference>
<evidence type="ECO:0000256" key="1">
    <source>
        <dbReference type="ARBA" id="ARBA00004141"/>
    </source>
</evidence>
<keyword evidence="6 7" id="KW-0472">Membrane</keyword>
<dbReference type="InterPro" id="IPR036721">
    <property type="entry name" value="RCK_C_sf"/>
</dbReference>
<feature type="transmembrane region" description="Helical" evidence="7">
    <location>
        <begin position="151"/>
        <end position="174"/>
    </location>
</feature>
<gene>
    <name evidence="9" type="ORF">ACFSW8_12170</name>
</gene>
<feature type="domain" description="RCK C-terminal" evidence="8">
    <location>
        <begin position="216"/>
        <end position="300"/>
    </location>
</feature>
<name>A0ABW4ZDF0_9BACT</name>
<evidence type="ECO:0000256" key="6">
    <source>
        <dbReference type="ARBA" id="ARBA00023136"/>
    </source>
</evidence>
<feature type="transmembrane region" description="Helical" evidence="7">
    <location>
        <begin position="6"/>
        <end position="24"/>
    </location>
</feature>
<feature type="transmembrane region" description="Helical" evidence="7">
    <location>
        <begin position="186"/>
        <end position="204"/>
    </location>
</feature>
<dbReference type="Proteomes" id="UP001597389">
    <property type="component" value="Unassembled WGS sequence"/>
</dbReference>
<comment type="caution">
    <text evidence="9">The sequence shown here is derived from an EMBL/GenBank/DDBJ whole genome shotgun (WGS) entry which is preliminary data.</text>
</comment>
<dbReference type="InterPro" id="IPR004680">
    <property type="entry name" value="Cit_transptr-like_dom"/>
</dbReference>
<evidence type="ECO:0000256" key="2">
    <source>
        <dbReference type="ARBA" id="ARBA00022448"/>
    </source>
</evidence>
<keyword evidence="10" id="KW-1185">Reference proteome</keyword>
<feature type="transmembrane region" description="Helical" evidence="7">
    <location>
        <begin position="591"/>
        <end position="611"/>
    </location>
</feature>
<evidence type="ECO:0000256" key="3">
    <source>
        <dbReference type="ARBA" id="ARBA00022692"/>
    </source>
</evidence>
<dbReference type="InterPro" id="IPR051679">
    <property type="entry name" value="DASS-Related_Transporters"/>
</dbReference>